<dbReference type="PROSITE" id="PS50850">
    <property type="entry name" value="MFS"/>
    <property type="match status" value="1"/>
</dbReference>
<dbReference type="GO" id="GO:0022857">
    <property type="term" value="F:transmembrane transporter activity"/>
    <property type="evidence" value="ECO:0007669"/>
    <property type="project" value="InterPro"/>
</dbReference>
<feature type="transmembrane region" description="Helical" evidence="6">
    <location>
        <begin position="107"/>
        <end position="128"/>
    </location>
</feature>
<dbReference type="PANTHER" id="PTHR43124:SF3">
    <property type="entry name" value="CHLORAMPHENICOL EFFLUX PUMP RV0191"/>
    <property type="match status" value="1"/>
</dbReference>
<proteinExistence type="predicted"/>
<dbReference type="Gene3D" id="1.20.1250.20">
    <property type="entry name" value="MFS general substrate transporter like domains"/>
    <property type="match status" value="1"/>
</dbReference>
<dbReference type="Pfam" id="PF07690">
    <property type="entry name" value="MFS_1"/>
    <property type="match status" value="1"/>
</dbReference>
<organism evidence="8 9">
    <name type="scientific">Quisquiliibacterium transsilvanicum</name>
    <dbReference type="NCBI Taxonomy" id="1549638"/>
    <lineage>
        <taxon>Bacteria</taxon>
        <taxon>Pseudomonadati</taxon>
        <taxon>Pseudomonadota</taxon>
        <taxon>Betaproteobacteria</taxon>
        <taxon>Burkholderiales</taxon>
        <taxon>Burkholderiaceae</taxon>
        <taxon>Quisquiliibacterium</taxon>
    </lineage>
</organism>
<feature type="transmembrane region" description="Helical" evidence="6">
    <location>
        <begin position="256"/>
        <end position="276"/>
    </location>
</feature>
<keyword evidence="5 6" id="KW-0472">Membrane</keyword>
<feature type="transmembrane region" description="Helical" evidence="6">
    <location>
        <begin position="376"/>
        <end position="393"/>
    </location>
</feature>
<dbReference type="InterPro" id="IPR050189">
    <property type="entry name" value="MFS_Efflux_Transporters"/>
</dbReference>
<dbReference type="InterPro" id="IPR011701">
    <property type="entry name" value="MFS"/>
</dbReference>
<dbReference type="GO" id="GO:0005886">
    <property type="term" value="C:plasma membrane"/>
    <property type="evidence" value="ECO:0007669"/>
    <property type="project" value="UniProtKB-SubCell"/>
</dbReference>
<feature type="transmembrane region" description="Helical" evidence="6">
    <location>
        <begin position="81"/>
        <end position="101"/>
    </location>
</feature>
<sequence length="405" mass="41485">MQSPTGPAGVRETHRIVRLVMVAAFASSAAMRVCDPMLPELAAEFGVGLPAAAGVITGFSVSYALLQLVIGPLGDRFGKFLVIRLATTMAALASLGCALAPGLDWLVFARVLAGGVGGAIMPVAFAWIGDEVPYAERQPVLARVMSGALLGVICGQLIGGIFVDTVGWRWAFAALALVFSVVAVTMWRSPAARPAAASLPAGAALGPATLLRDYAAILRPRWSRWVVTVVLVEGALFYGALAFVPSALHAGFGIPLWQASIASAVVGAGGYLYTMMASRLIARFGERGLAAVGGSCVCAALLSIGYAPAPAFAVAACLLLGVGFYGFHNTLQVHGTQLSTSHRSMGMALFALALFAGQSVGVATASMLVALAGFPAAFACAALAFLLLTVALVRSLRTRPPAAPA</sequence>
<gene>
    <name evidence="8" type="ORF">HNQ70_001733</name>
</gene>
<dbReference type="InterPro" id="IPR020846">
    <property type="entry name" value="MFS_dom"/>
</dbReference>
<name>A0A7W8M8E6_9BURK</name>
<feature type="transmembrane region" description="Helical" evidence="6">
    <location>
        <begin position="288"/>
        <end position="305"/>
    </location>
</feature>
<keyword evidence="9" id="KW-1185">Reference proteome</keyword>
<evidence type="ECO:0000256" key="3">
    <source>
        <dbReference type="ARBA" id="ARBA00022692"/>
    </source>
</evidence>
<feature type="transmembrane region" description="Helical" evidence="6">
    <location>
        <begin position="45"/>
        <end position="69"/>
    </location>
</feature>
<feature type="transmembrane region" description="Helical" evidence="6">
    <location>
        <begin position="225"/>
        <end position="244"/>
    </location>
</feature>
<keyword evidence="4 6" id="KW-1133">Transmembrane helix</keyword>
<dbReference type="SUPFAM" id="SSF103473">
    <property type="entry name" value="MFS general substrate transporter"/>
    <property type="match status" value="1"/>
</dbReference>
<feature type="transmembrane region" description="Helical" evidence="6">
    <location>
        <begin position="348"/>
        <end position="370"/>
    </location>
</feature>
<dbReference type="InterPro" id="IPR036259">
    <property type="entry name" value="MFS_trans_sf"/>
</dbReference>
<evidence type="ECO:0000313" key="9">
    <source>
        <dbReference type="Proteomes" id="UP000532440"/>
    </source>
</evidence>
<comment type="subcellular location">
    <subcellularLocation>
        <location evidence="1">Cell membrane</location>
        <topology evidence="1">Multi-pass membrane protein</topology>
    </subcellularLocation>
</comment>
<accession>A0A7W8M8E6</accession>
<protein>
    <submittedName>
        <fullName evidence="8">Putative MFS family arabinose efflux permease</fullName>
    </submittedName>
</protein>
<keyword evidence="2" id="KW-1003">Cell membrane</keyword>
<feature type="transmembrane region" description="Helical" evidence="6">
    <location>
        <begin position="168"/>
        <end position="187"/>
    </location>
</feature>
<evidence type="ECO:0000256" key="6">
    <source>
        <dbReference type="SAM" id="Phobius"/>
    </source>
</evidence>
<evidence type="ECO:0000256" key="5">
    <source>
        <dbReference type="ARBA" id="ARBA00023136"/>
    </source>
</evidence>
<evidence type="ECO:0000256" key="2">
    <source>
        <dbReference type="ARBA" id="ARBA00022475"/>
    </source>
</evidence>
<comment type="caution">
    <text evidence="8">The sequence shown here is derived from an EMBL/GenBank/DDBJ whole genome shotgun (WGS) entry which is preliminary data.</text>
</comment>
<dbReference type="EMBL" id="JACHGB010000003">
    <property type="protein sequence ID" value="MBB5271723.1"/>
    <property type="molecule type" value="Genomic_DNA"/>
</dbReference>
<evidence type="ECO:0000256" key="1">
    <source>
        <dbReference type="ARBA" id="ARBA00004651"/>
    </source>
</evidence>
<feature type="transmembrane region" description="Helical" evidence="6">
    <location>
        <begin position="311"/>
        <end position="327"/>
    </location>
</feature>
<dbReference type="RefSeq" id="WP_183966360.1">
    <property type="nucleotide sequence ID" value="NZ_BAABEW010000001.1"/>
</dbReference>
<dbReference type="Proteomes" id="UP000532440">
    <property type="component" value="Unassembled WGS sequence"/>
</dbReference>
<dbReference type="AlphaFoldDB" id="A0A7W8M8E6"/>
<reference evidence="8 9" key="1">
    <citation type="submission" date="2020-08" db="EMBL/GenBank/DDBJ databases">
        <title>Genomic Encyclopedia of Type Strains, Phase IV (KMG-IV): sequencing the most valuable type-strain genomes for metagenomic binning, comparative biology and taxonomic classification.</title>
        <authorList>
            <person name="Goeker M."/>
        </authorList>
    </citation>
    <scope>NUCLEOTIDE SEQUENCE [LARGE SCALE GENOMIC DNA]</scope>
    <source>
        <strain evidence="8 9">DSM 29781</strain>
    </source>
</reference>
<keyword evidence="3 6" id="KW-0812">Transmembrane</keyword>
<feature type="transmembrane region" description="Helical" evidence="6">
    <location>
        <begin position="140"/>
        <end position="162"/>
    </location>
</feature>
<feature type="domain" description="Major facilitator superfamily (MFS) profile" evidence="7">
    <location>
        <begin position="16"/>
        <end position="399"/>
    </location>
</feature>
<dbReference type="CDD" id="cd17324">
    <property type="entry name" value="MFS_NepI_like"/>
    <property type="match status" value="1"/>
</dbReference>
<dbReference type="PANTHER" id="PTHR43124">
    <property type="entry name" value="PURINE EFFLUX PUMP PBUE"/>
    <property type="match status" value="1"/>
</dbReference>
<evidence type="ECO:0000256" key="4">
    <source>
        <dbReference type="ARBA" id="ARBA00022989"/>
    </source>
</evidence>
<evidence type="ECO:0000313" key="8">
    <source>
        <dbReference type="EMBL" id="MBB5271723.1"/>
    </source>
</evidence>
<evidence type="ECO:0000259" key="7">
    <source>
        <dbReference type="PROSITE" id="PS50850"/>
    </source>
</evidence>